<dbReference type="Proteomes" id="UP000184546">
    <property type="component" value="Unassembled WGS sequence"/>
</dbReference>
<dbReference type="Pfam" id="PF00171">
    <property type="entry name" value="Aldedh"/>
    <property type="match status" value="3"/>
</dbReference>
<dbReference type="InterPro" id="IPR016161">
    <property type="entry name" value="Ald_DH/histidinol_DH"/>
</dbReference>
<dbReference type="Gene3D" id="3.40.309.10">
    <property type="entry name" value="Aldehyde Dehydrogenase, Chain A, domain 2"/>
    <property type="match status" value="3"/>
</dbReference>
<evidence type="ECO:0000313" key="6">
    <source>
        <dbReference type="Proteomes" id="UP000184546"/>
    </source>
</evidence>
<accession>A0A1L9X2U6</accession>
<dbReference type="EMBL" id="KV878972">
    <property type="protein sequence ID" value="OJK02791.1"/>
    <property type="molecule type" value="Genomic_DNA"/>
</dbReference>
<comment type="catalytic activity">
    <reaction evidence="3">
        <text>an aldehyde + NAD(+) + H2O = a carboxylate + NADH + 2 H(+)</text>
        <dbReference type="Rhea" id="RHEA:16185"/>
        <dbReference type="ChEBI" id="CHEBI:15377"/>
        <dbReference type="ChEBI" id="CHEBI:15378"/>
        <dbReference type="ChEBI" id="CHEBI:17478"/>
        <dbReference type="ChEBI" id="CHEBI:29067"/>
        <dbReference type="ChEBI" id="CHEBI:57540"/>
        <dbReference type="ChEBI" id="CHEBI:57945"/>
        <dbReference type="EC" id="1.2.1.3"/>
    </reaction>
</comment>
<dbReference type="SUPFAM" id="SSF53720">
    <property type="entry name" value="ALDH-like"/>
    <property type="match status" value="1"/>
</dbReference>
<feature type="domain" description="Aldehyde dehydrogenase" evidence="4">
    <location>
        <begin position="234"/>
        <end position="286"/>
    </location>
</feature>
<feature type="domain" description="Aldehyde dehydrogenase" evidence="4">
    <location>
        <begin position="287"/>
        <end position="350"/>
    </location>
</feature>
<name>A0A1L9X2U6_ASPA1</name>
<dbReference type="VEuPathDB" id="FungiDB:ASPACDRAFT_1879018"/>
<dbReference type="EC" id="1.2.1.3" evidence="2"/>
<keyword evidence="6" id="KW-1185">Reference proteome</keyword>
<dbReference type="AlphaFoldDB" id="A0A1L9X2U6"/>
<dbReference type="InterPro" id="IPR016162">
    <property type="entry name" value="Ald_DH_N"/>
</dbReference>
<evidence type="ECO:0000256" key="3">
    <source>
        <dbReference type="ARBA" id="ARBA00049194"/>
    </source>
</evidence>
<proteinExistence type="inferred from homology"/>
<dbReference type="GO" id="GO:0004029">
    <property type="term" value="F:aldehyde dehydrogenase (NAD+) activity"/>
    <property type="evidence" value="ECO:0007669"/>
    <property type="project" value="UniProtKB-EC"/>
</dbReference>
<feature type="domain" description="Aldehyde dehydrogenase" evidence="4">
    <location>
        <begin position="7"/>
        <end position="233"/>
    </location>
</feature>
<sequence length="355" mass="38322">MKKWQRRDLSPADRGVFLRKIASLIQGQEEEFAHLEALSTGKPVSRYAEWTVQGSCSINTPGHLNITVKEPYGVVAAIIPWNVPLASFATKIAPAVAAGNTVVLKSSEKSPLTIGLGAKLIAEAGSPPGVVTILHGYGPTTGNAIASHMDVRCFSFTGSSLTGRKFQAAAAKSNMKTVHMELGVKTLALIFEDADLESAAEQTLFSVQFFSGQTCIANSRIYVQGTVTDKFLAYERVKAYLSSGKKKGKLTLGGDTKDGNFIKPTVFEEAPEESQIMKEDVFRPVYASVFTKNFDRALQVSKLLEAGTVGVNCTSPSMTKDMLFGHWKGSGISREGYLHSIDSYLEPKSILVKTG</sequence>
<comment type="similarity">
    <text evidence="1">Belongs to the aldehyde dehydrogenase family.</text>
</comment>
<organism evidence="5 6">
    <name type="scientific">Aspergillus aculeatus (strain ATCC 16872 / CBS 172.66 / WB 5094)</name>
    <dbReference type="NCBI Taxonomy" id="690307"/>
    <lineage>
        <taxon>Eukaryota</taxon>
        <taxon>Fungi</taxon>
        <taxon>Dikarya</taxon>
        <taxon>Ascomycota</taxon>
        <taxon>Pezizomycotina</taxon>
        <taxon>Eurotiomycetes</taxon>
        <taxon>Eurotiomycetidae</taxon>
        <taxon>Eurotiales</taxon>
        <taxon>Aspergillaceae</taxon>
        <taxon>Aspergillus</taxon>
        <taxon>Aspergillus subgen. Circumdati</taxon>
    </lineage>
</organism>
<dbReference type="OMA" id="INGGPFN"/>
<reference evidence="6" key="1">
    <citation type="journal article" date="2017" name="Genome Biol.">
        <title>Comparative genomics reveals high biological diversity and specific adaptations in the industrially and medically important fungal genus Aspergillus.</title>
        <authorList>
            <person name="de Vries R.P."/>
            <person name="Riley R."/>
            <person name="Wiebenga A."/>
            <person name="Aguilar-Osorio G."/>
            <person name="Amillis S."/>
            <person name="Uchima C.A."/>
            <person name="Anderluh G."/>
            <person name="Asadollahi M."/>
            <person name="Askin M."/>
            <person name="Barry K."/>
            <person name="Battaglia E."/>
            <person name="Bayram O."/>
            <person name="Benocci T."/>
            <person name="Braus-Stromeyer S.A."/>
            <person name="Caldana C."/>
            <person name="Canovas D."/>
            <person name="Cerqueira G.C."/>
            <person name="Chen F."/>
            <person name="Chen W."/>
            <person name="Choi C."/>
            <person name="Clum A."/>
            <person name="Dos Santos R.A."/>
            <person name="Damasio A.R."/>
            <person name="Diallinas G."/>
            <person name="Emri T."/>
            <person name="Fekete E."/>
            <person name="Flipphi M."/>
            <person name="Freyberg S."/>
            <person name="Gallo A."/>
            <person name="Gournas C."/>
            <person name="Habgood R."/>
            <person name="Hainaut M."/>
            <person name="Harispe M.L."/>
            <person name="Henrissat B."/>
            <person name="Hilden K.S."/>
            <person name="Hope R."/>
            <person name="Hossain A."/>
            <person name="Karabika E."/>
            <person name="Karaffa L."/>
            <person name="Karanyi Z."/>
            <person name="Krasevec N."/>
            <person name="Kuo A."/>
            <person name="Kusch H."/>
            <person name="LaButti K."/>
            <person name="Lagendijk E.L."/>
            <person name="Lapidus A."/>
            <person name="Levasseur A."/>
            <person name="Lindquist E."/>
            <person name="Lipzen A."/>
            <person name="Logrieco A.F."/>
            <person name="MacCabe A."/>
            <person name="Maekelae M.R."/>
            <person name="Malavazi I."/>
            <person name="Melin P."/>
            <person name="Meyer V."/>
            <person name="Mielnichuk N."/>
            <person name="Miskei M."/>
            <person name="Molnar A.P."/>
            <person name="Mule G."/>
            <person name="Ngan C.Y."/>
            <person name="Orejas M."/>
            <person name="Orosz E."/>
            <person name="Ouedraogo J.P."/>
            <person name="Overkamp K.M."/>
            <person name="Park H.-S."/>
            <person name="Perrone G."/>
            <person name="Piumi F."/>
            <person name="Punt P.J."/>
            <person name="Ram A.F."/>
            <person name="Ramon A."/>
            <person name="Rauscher S."/>
            <person name="Record E."/>
            <person name="Riano-Pachon D.M."/>
            <person name="Robert V."/>
            <person name="Roehrig J."/>
            <person name="Ruller R."/>
            <person name="Salamov A."/>
            <person name="Salih N.S."/>
            <person name="Samson R.A."/>
            <person name="Sandor E."/>
            <person name="Sanguinetti M."/>
            <person name="Schuetze T."/>
            <person name="Sepcic K."/>
            <person name="Shelest E."/>
            <person name="Sherlock G."/>
            <person name="Sophianopoulou V."/>
            <person name="Squina F.M."/>
            <person name="Sun H."/>
            <person name="Susca A."/>
            <person name="Todd R.B."/>
            <person name="Tsang A."/>
            <person name="Unkles S.E."/>
            <person name="van de Wiele N."/>
            <person name="van Rossen-Uffink D."/>
            <person name="Oliveira J.V."/>
            <person name="Vesth T.C."/>
            <person name="Visser J."/>
            <person name="Yu J.-H."/>
            <person name="Zhou M."/>
            <person name="Andersen M.R."/>
            <person name="Archer D.B."/>
            <person name="Baker S.E."/>
            <person name="Benoit I."/>
            <person name="Brakhage A.A."/>
            <person name="Braus G.H."/>
            <person name="Fischer R."/>
            <person name="Frisvad J.C."/>
            <person name="Goldman G.H."/>
            <person name="Houbraken J."/>
            <person name="Oakley B."/>
            <person name="Pocsi I."/>
            <person name="Scazzocchio C."/>
            <person name="Seiboth B."/>
            <person name="vanKuyk P.A."/>
            <person name="Wortman J."/>
            <person name="Dyer P.S."/>
            <person name="Grigoriev I.V."/>
        </authorList>
    </citation>
    <scope>NUCLEOTIDE SEQUENCE [LARGE SCALE GENOMIC DNA]</scope>
    <source>
        <strain evidence="6">ATCC 16872 / CBS 172.66 / WB 5094</strain>
    </source>
</reference>
<dbReference type="CDD" id="cd07078">
    <property type="entry name" value="ALDH"/>
    <property type="match status" value="1"/>
</dbReference>
<dbReference type="Gene3D" id="3.40.605.10">
    <property type="entry name" value="Aldehyde Dehydrogenase, Chain A, domain 1"/>
    <property type="match status" value="1"/>
</dbReference>
<evidence type="ECO:0000256" key="2">
    <source>
        <dbReference type="ARBA" id="ARBA00024226"/>
    </source>
</evidence>
<evidence type="ECO:0000259" key="4">
    <source>
        <dbReference type="Pfam" id="PF00171"/>
    </source>
</evidence>
<protein>
    <recommendedName>
        <fullName evidence="2">aldehyde dehydrogenase (NAD(+))</fullName>
        <ecNumber evidence="2">1.2.1.3</ecNumber>
    </recommendedName>
</protein>
<evidence type="ECO:0000256" key="1">
    <source>
        <dbReference type="ARBA" id="ARBA00009986"/>
    </source>
</evidence>
<dbReference type="InterPro" id="IPR016163">
    <property type="entry name" value="Ald_DH_C"/>
</dbReference>
<dbReference type="GeneID" id="30971965"/>
<gene>
    <name evidence="5" type="ORF">ASPACDRAFT_1879018</name>
</gene>
<evidence type="ECO:0000313" key="5">
    <source>
        <dbReference type="EMBL" id="OJK02791.1"/>
    </source>
</evidence>
<dbReference type="PANTHER" id="PTHR11699">
    <property type="entry name" value="ALDEHYDE DEHYDROGENASE-RELATED"/>
    <property type="match status" value="1"/>
</dbReference>
<dbReference type="RefSeq" id="XP_020059130.1">
    <property type="nucleotide sequence ID" value="XM_020198151.1"/>
</dbReference>
<dbReference type="OrthoDB" id="310895at2759"/>
<dbReference type="InterPro" id="IPR015590">
    <property type="entry name" value="Aldehyde_DH_dom"/>
</dbReference>
<dbReference type="STRING" id="690307.A0A1L9X2U6"/>